<feature type="transmembrane region" description="Helical" evidence="17">
    <location>
        <begin position="154"/>
        <end position="174"/>
    </location>
</feature>
<dbReference type="PANTHER" id="PTHR10989">
    <property type="entry name" value="ANDROGEN-INDUCED PROTEIN 1-RELATED"/>
    <property type="match status" value="1"/>
</dbReference>
<sequence>MSRALLHLSVASLNTFVMWYDQTYITFPFAVKEMEGFPLKSRSMFLTIWCLILQTVYHFVAFLNDVFGTNAQSPKKTPVIRQIKDTIFSLAFPTAIYVSIAFWSIYAIDKELIFPERISKLYHPALNHVMHTTVSLFIIIELFTSYRNYPSRKVGYMVTFSFYISYLVWFFIVYAKTGAWVYPVFQPLNWPMRFLFIILSVSGATGLYILGEKINNLVCKTRKQSYTNGTSNGTTNGTAKAKKKS</sequence>
<evidence type="ECO:0000256" key="6">
    <source>
        <dbReference type="ARBA" id="ARBA00023136"/>
    </source>
</evidence>
<evidence type="ECO:0000256" key="17">
    <source>
        <dbReference type="SAM" id="Phobius"/>
    </source>
</evidence>
<evidence type="ECO:0000313" key="18">
    <source>
        <dbReference type="Proteomes" id="UP001652582"/>
    </source>
</evidence>
<comment type="catalytic activity">
    <reaction evidence="14">
        <text>13-(9Z-octadecenoyloxy)-octadecanoate + H2O = 13-hydroxy-octadecanoate + (9Z)-octadecenoate + H(+)</text>
        <dbReference type="Rhea" id="RHEA:52064"/>
        <dbReference type="ChEBI" id="CHEBI:15377"/>
        <dbReference type="ChEBI" id="CHEBI:15378"/>
        <dbReference type="ChEBI" id="CHEBI:30823"/>
        <dbReference type="ChEBI" id="CHEBI:136303"/>
        <dbReference type="ChEBI" id="CHEBI:136304"/>
    </reaction>
    <physiologicalReaction direction="left-to-right" evidence="14">
        <dbReference type="Rhea" id="RHEA:52065"/>
    </physiologicalReaction>
</comment>
<gene>
    <name evidence="19" type="primary">LOC112048892</name>
</gene>
<keyword evidence="4 17" id="KW-0812">Transmembrane</keyword>
<evidence type="ECO:0000256" key="8">
    <source>
        <dbReference type="ARBA" id="ARBA00047427"/>
    </source>
</evidence>
<keyword evidence="18" id="KW-1185">Reference proteome</keyword>
<keyword evidence="5 17" id="KW-1133">Transmembrane helix</keyword>
<feature type="transmembrane region" description="Helical" evidence="17">
    <location>
        <begin position="194"/>
        <end position="211"/>
    </location>
</feature>
<comment type="catalytic activity">
    <reaction evidence="11">
        <text>12-(9Z-octadecenoyloxy)-octadecanoate + H2O = 12-hydroxyoctadecanoate + (9Z)-octadecenoate + H(+)</text>
        <dbReference type="Rhea" id="RHEA:52060"/>
        <dbReference type="ChEBI" id="CHEBI:15377"/>
        <dbReference type="ChEBI" id="CHEBI:15378"/>
        <dbReference type="ChEBI" id="CHEBI:30823"/>
        <dbReference type="ChEBI" id="CHEBI:84201"/>
        <dbReference type="ChEBI" id="CHEBI:136302"/>
    </reaction>
    <physiologicalReaction direction="left-to-right" evidence="11">
        <dbReference type="Rhea" id="RHEA:52061"/>
    </physiologicalReaction>
</comment>
<dbReference type="PANTHER" id="PTHR10989:SF16">
    <property type="entry name" value="AT02829P-RELATED"/>
    <property type="match status" value="1"/>
</dbReference>
<evidence type="ECO:0000256" key="2">
    <source>
        <dbReference type="ARBA" id="ARBA00004127"/>
    </source>
</evidence>
<comment type="catalytic activity">
    <reaction evidence="1">
        <text>9-(9Z-hexadecenoyloxy)-octadecanoate + H2O = (9Z)-hexadecenoate + 9-hydroxy-octadecanoate + H(+)</text>
        <dbReference type="Rhea" id="RHEA:52068"/>
        <dbReference type="ChEBI" id="CHEBI:15377"/>
        <dbReference type="ChEBI" id="CHEBI:15378"/>
        <dbReference type="ChEBI" id="CHEBI:32372"/>
        <dbReference type="ChEBI" id="CHEBI:136286"/>
        <dbReference type="ChEBI" id="CHEBI:136309"/>
    </reaction>
    <physiologicalReaction direction="left-to-right" evidence="1">
        <dbReference type="Rhea" id="RHEA:52069"/>
    </physiologicalReaction>
</comment>
<evidence type="ECO:0000256" key="7">
    <source>
        <dbReference type="ARBA" id="ARBA00047368"/>
    </source>
</evidence>
<protein>
    <submittedName>
        <fullName evidence="19">Androgen-induced gene 1 protein</fullName>
    </submittedName>
</protein>
<feature type="transmembrane region" description="Helical" evidence="17">
    <location>
        <begin position="128"/>
        <end position="147"/>
    </location>
</feature>
<comment type="similarity">
    <text evidence="3">Belongs to the AIG1 family.</text>
</comment>
<reference evidence="19" key="1">
    <citation type="submission" date="2025-08" db="UniProtKB">
        <authorList>
            <consortium name="RefSeq"/>
        </authorList>
    </citation>
    <scope>IDENTIFICATION</scope>
</reference>
<comment type="catalytic activity">
    <reaction evidence="10">
        <text>12-octadecanoyloxy-octadecanoate + H2O = 12-hydroxyoctadecanoate + octadecanoate + H(+)</text>
        <dbReference type="Rhea" id="RHEA:52080"/>
        <dbReference type="ChEBI" id="CHEBI:15377"/>
        <dbReference type="ChEBI" id="CHEBI:15378"/>
        <dbReference type="ChEBI" id="CHEBI:25629"/>
        <dbReference type="ChEBI" id="CHEBI:84201"/>
        <dbReference type="ChEBI" id="CHEBI:136330"/>
    </reaction>
    <physiologicalReaction direction="left-to-right" evidence="10">
        <dbReference type="Rhea" id="RHEA:52081"/>
    </physiologicalReaction>
</comment>
<comment type="catalytic activity">
    <reaction evidence="15">
        <text>13-(9Z-hexadecenoyloxy)-octadecanoate + H2O = 13-hydroxy-octadecanoate + (9Z)-hexadecenoate + H(+)</text>
        <dbReference type="Rhea" id="RHEA:52076"/>
        <dbReference type="ChEBI" id="CHEBI:15377"/>
        <dbReference type="ChEBI" id="CHEBI:15378"/>
        <dbReference type="ChEBI" id="CHEBI:32372"/>
        <dbReference type="ChEBI" id="CHEBI:136304"/>
        <dbReference type="ChEBI" id="CHEBI:136315"/>
    </reaction>
    <physiologicalReaction direction="left-to-right" evidence="15">
        <dbReference type="Rhea" id="RHEA:52077"/>
    </physiologicalReaction>
</comment>
<comment type="catalytic activity">
    <reaction evidence="9">
        <text>9-hexadecanoyloxy-octadecanoate + H2O = 9-hydroxy-octadecanoate + hexadecanoate + H(+)</text>
        <dbReference type="Rhea" id="RHEA:52052"/>
        <dbReference type="ChEBI" id="CHEBI:7896"/>
        <dbReference type="ChEBI" id="CHEBI:15377"/>
        <dbReference type="ChEBI" id="CHEBI:15378"/>
        <dbReference type="ChEBI" id="CHEBI:83670"/>
        <dbReference type="ChEBI" id="CHEBI:136286"/>
    </reaction>
    <physiologicalReaction direction="left-to-right" evidence="9">
        <dbReference type="Rhea" id="RHEA:52053"/>
    </physiologicalReaction>
</comment>
<comment type="catalytic activity">
    <reaction evidence="7">
        <text>12-hexadecanoyloxy-octadecanoate + H2O = 12-hydroxyoctadecanoate + hexadecanoate + H(+)</text>
        <dbReference type="Rhea" id="RHEA:52056"/>
        <dbReference type="ChEBI" id="CHEBI:7896"/>
        <dbReference type="ChEBI" id="CHEBI:15377"/>
        <dbReference type="ChEBI" id="CHEBI:15378"/>
        <dbReference type="ChEBI" id="CHEBI:83677"/>
        <dbReference type="ChEBI" id="CHEBI:84201"/>
    </reaction>
    <physiologicalReaction direction="left-to-right" evidence="7">
        <dbReference type="Rhea" id="RHEA:52057"/>
    </physiologicalReaction>
</comment>
<dbReference type="GO" id="GO:0012505">
    <property type="term" value="C:endomembrane system"/>
    <property type="evidence" value="ECO:0007669"/>
    <property type="project" value="UniProtKB-SubCell"/>
</dbReference>
<evidence type="ECO:0000256" key="3">
    <source>
        <dbReference type="ARBA" id="ARBA00009300"/>
    </source>
</evidence>
<dbReference type="OrthoDB" id="1898221at2759"/>
<comment type="catalytic activity">
    <reaction evidence="12">
        <text>9-(9Z-octadecenoyloxy)-octadecanoate + H2O = 9-hydroxy-octadecanoate + (9Z)-octadecenoate + H(+)</text>
        <dbReference type="Rhea" id="RHEA:52048"/>
        <dbReference type="ChEBI" id="CHEBI:15377"/>
        <dbReference type="ChEBI" id="CHEBI:15378"/>
        <dbReference type="ChEBI" id="CHEBI:30823"/>
        <dbReference type="ChEBI" id="CHEBI:136282"/>
        <dbReference type="ChEBI" id="CHEBI:136286"/>
    </reaction>
    <physiologicalReaction direction="left-to-right" evidence="12">
        <dbReference type="Rhea" id="RHEA:52049"/>
    </physiologicalReaction>
</comment>
<organism evidence="18 19">
    <name type="scientific">Bicyclus anynana</name>
    <name type="common">Squinting bush brown butterfly</name>
    <dbReference type="NCBI Taxonomy" id="110368"/>
    <lineage>
        <taxon>Eukaryota</taxon>
        <taxon>Metazoa</taxon>
        <taxon>Ecdysozoa</taxon>
        <taxon>Arthropoda</taxon>
        <taxon>Hexapoda</taxon>
        <taxon>Insecta</taxon>
        <taxon>Pterygota</taxon>
        <taxon>Neoptera</taxon>
        <taxon>Endopterygota</taxon>
        <taxon>Lepidoptera</taxon>
        <taxon>Glossata</taxon>
        <taxon>Ditrysia</taxon>
        <taxon>Papilionoidea</taxon>
        <taxon>Nymphalidae</taxon>
        <taxon>Satyrinae</taxon>
        <taxon>Satyrini</taxon>
        <taxon>Mycalesina</taxon>
        <taxon>Bicyclus</taxon>
    </lineage>
</organism>
<evidence type="ECO:0000256" key="11">
    <source>
        <dbReference type="ARBA" id="ARBA00048701"/>
    </source>
</evidence>
<dbReference type="RefSeq" id="XP_023942362.1">
    <property type="nucleotide sequence ID" value="XM_024086594.2"/>
</dbReference>
<evidence type="ECO:0000256" key="14">
    <source>
        <dbReference type="ARBA" id="ARBA00049296"/>
    </source>
</evidence>
<comment type="catalytic activity">
    <reaction evidence="13">
        <text>9-octadecanoyloxy-octadecanoate + H2O = 9-hydroxy-octadecanoate + octadecanoate + H(+)</text>
        <dbReference type="Rhea" id="RHEA:52096"/>
        <dbReference type="ChEBI" id="CHEBI:15377"/>
        <dbReference type="ChEBI" id="CHEBI:15378"/>
        <dbReference type="ChEBI" id="CHEBI:25629"/>
        <dbReference type="ChEBI" id="CHEBI:136286"/>
        <dbReference type="ChEBI" id="CHEBI:136373"/>
    </reaction>
    <physiologicalReaction direction="left-to-right" evidence="13">
        <dbReference type="Rhea" id="RHEA:52097"/>
    </physiologicalReaction>
</comment>
<comment type="catalytic activity">
    <reaction evidence="8">
        <text>13-octadecanoyloxy-octadecanoate + H2O = 13-hydroxy-octadecanoate + octadecanoate + H(+)</text>
        <dbReference type="Rhea" id="RHEA:52084"/>
        <dbReference type="ChEBI" id="CHEBI:15377"/>
        <dbReference type="ChEBI" id="CHEBI:15378"/>
        <dbReference type="ChEBI" id="CHEBI:25629"/>
        <dbReference type="ChEBI" id="CHEBI:136304"/>
        <dbReference type="ChEBI" id="CHEBI:136335"/>
    </reaction>
    <physiologicalReaction direction="left-to-right" evidence="8">
        <dbReference type="Rhea" id="RHEA:52085"/>
    </physiologicalReaction>
</comment>
<evidence type="ECO:0000256" key="10">
    <source>
        <dbReference type="ARBA" id="ARBA00048680"/>
    </source>
</evidence>
<evidence type="ECO:0000256" key="1">
    <source>
        <dbReference type="ARBA" id="ARBA00000923"/>
    </source>
</evidence>
<evidence type="ECO:0000256" key="16">
    <source>
        <dbReference type="ARBA" id="ARBA00049428"/>
    </source>
</evidence>
<keyword evidence="6 17" id="KW-0472">Membrane</keyword>
<evidence type="ECO:0000256" key="5">
    <source>
        <dbReference type="ARBA" id="ARBA00022989"/>
    </source>
</evidence>
<evidence type="ECO:0000256" key="15">
    <source>
        <dbReference type="ARBA" id="ARBA00049322"/>
    </source>
</evidence>
<feature type="transmembrane region" description="Helical" evidence="17">
    <location>
        <begin position="44"/>
        <end position="67"/>
    </location>
</feature>
<feature type="transmembrane region" description="Helical" evidence="17">
    <location>
        <begin position="87"/>
        <end position="108"/>
    </location>
</feature>
<comment type="catalytic activity">
    <reaction evidence="16">
        <text>12-(9Z-hexadecenoyloxy)-octadecanoate + H2O = 12-hydroxyoctadecanoate + (9Z)-hexadecenoate + H(+)</text>
        <dbReference type="Rhea" id="RHEA:52072"/>
        <dbReference type="ChEBI" id="CHEBI:15377"/>
        <dbReference type="ChEBI" id="CHEBI:15378"/>
        <dbReference type="ChEBI" id="CHEBI:32372"/>
        <dbReference type="ChEBI" id="CHEBI:84201"/>
        <dbReference type="ChEBI" id="CHEBI:136312"/>
    </reaction>
    <physiologicalReaction direction="left-to-right" evidence="16">
        <dbReference type="Rhea" id="RHEA:52073"/>
    </physiologicalReaction>
</comment>
<comment type="subcellular location">
    <subcellularLocation>
        <location evidence="2">Endomembrane system</location>
        <topology evidence="2">Multi-pass membrane protein</topology>
    </subcellularLocation>
</comment>
<dbReference type="Proteomes" id="UP001652582">
    <property type="component" value="Chromosome 3"/>
</dbReference>
<proteinExistence type="inferred from homology"/>
<dbReference type="GO" id="GO:0016020">
    <property type="term" value="C:membrane"/>
    <property type="evidence" value="ECO:0007669"/>
    <property type="project" value="InterPro"/>
</dbReference>
<evidence type="ECO:0000256" key="13">
    <source>
        <dbReference type="ARBA" id="ARBA00049221"/>
    </source>
</evidence>
<evidence type="ECO:0000256" key="9">
    <source>
        <dbReference type="ARBA" id="ARBA00047863"/>
    </source>
</evidence>
<evidence type="ECO:0000256" key="12">
    <source>
        <dbReference type="ARBA" id="ARBA00048800"/>
    </source>
</evidence>
<name>A0A6J1NBE0_BICAN</name>
<dbReference type="Pfam" id="PF04750">
    <property type="entry name" value="Far-17a_AIG1"/>
    <property type="match status" value="1"/>
</dbReference>
<accession>A0A6J1NBE0</accession>
<dbReference type="AlphaFoldDB" id="A0A6J1NBE0"/>
<evidence type="ECO:0000256" key="4">
    <source>
        <dbReference type="ARBA" id="ARBA00022692"/>
    </source>
</evidence>
<dbReference type="KEGG" id="bany:112048892"/>
<dbReference type="InterPro" id="IPR006838">
    <property type="entry name" value="ADTRP_AIG1"/>
</dbReference>
<dbReference type="GeneID" id="112048892"/>
<evidence type="ECO:0000313" key="19">
    <source>
        <dbReference type="RefSeq" id="XP_023942362.1"/>
    </source>
</evidence>